<dbReference type="InterPro" id="IPR036388">
    <property type="entry name" value="WH-like_DNA-bd_sf"/>
</dbReference>
<keyword evidence="2" id="KW-0805">Transcription regulation</keyword>
<evidence type="ECO:0000256" key="3">
    <source>
        <dbReference type="ARBA" id="ARBA00023125"/>
    </source>
</evidence>
<dbReference type="InterPro" id="IPR036390">
    <property type="entry name" value="WH_DNA-bd_sf"/>
</dbReference>
<gene>
    <name evidence="6" type="ORF">BKA03_001015</name>
</gene>
<reference evidence="6 7" key="1">
    <citation type="submission" date="2020-07" db="EMBL/GenBank/DDBJ databases">
        <title>Sequencing the genomes of 1000 actinobacteria strains.</title>
        <authorList>
            <person name="Klenk H.-P."/>
        </authorList>
    </citation>
    <scope>NUCLEOTIDE SEQUENCE [LARGE SCALE GENOMIC DNA]</scope>
    <source>
        <strain evidence="6 7">DSM 19970</strain>
    </source>
</reference>
<evidence type="ECO:0000313" key="7">
    <source>
        <dbReference type="Proteomes" id="UP000547973"/>
    </source>
</evidence>
<evidence type="ECO:0000313" key="6">
    <source>
        <dbReference type="EMBL" id="NYI40896.1"/>
    </source>
</evidence>
<dbReference type="EMBL" id="JACBZO010000001">
    <property type="protein sequence ID" value="NYI40896.1"/>
    <property type="molecule type" value="Genomic_DNA"/>
</dbReference>
<comment type="caution">
    <text evidence="6">The sequence shown here is derived from an EMBL/GenBank/DDBJ whole genome shotgun (WGS) entry which is preliminary data.</text>
</comment>
<organism evidence="6 7">
    <name type="scientific">Demequina lutea</name>
    <dbReference type="NCBI Taxonomy" id="431489"/>
    <lineage>
        <taxon>Bacteria</taxon>
        <taxon>Bacillati</taxon>
        <taxon>Actinomycetota</taxon>
        <taxon>Actinomycetes</taxon>
        <taxon>Micrococcales</taxon>
        <taxon>Demequinaceae</taxon>
        <taxon>Demequina</taxon>
    </lineage>
</organism>
<accession>A0A7Y9Z947</accession>
<dbReference type="GO" id="GO:0045892">
    <property type="term" value="P:negative regulation of DNA-templated transcription"/>
    <property type="evidence" value="ECO:0007669"/>
    <property type="project" value="InterPro"/>
</dbReference>
<evidence type="ECO:0000256" key="4">
    <source>
        <dbReference type="ARBA" id="ARBA00023163"/>
    </source>
</evidence>
<dbReference type="SUPFAM" id="SSF46785">
    <property type="entry name" value="Winged helix' DNA-binding domain"/>
    <property type="match status" value="1"/>
</dbReference>
<evidence type="ECO:0000256" key="1">
    <source>
        <dbReference type="ARBA" id="ARBA00011046"/>
    </source>
</evidence>
<keyword evidence="3" id="KW-0238">DNA-binding</keyword>
<evidence type="ECO:0000256" key="2">
    <source>
        <dbReference type="ARBA" id="ARBA00023015"/>
    </source>
</evidence>
<protein>
    <submittedName>
        <fullName evidence="6">Putative transcriptional regulator</fullName>
    </submittedName>
</protein>
<dbReference type="Proteomes" id="UP000547973">
    <property type="component" value="Unassembled WGS sequence"/>
</dbReference>
<proteinExistence type="inferred from homology"/>
<evidence type="ECO:0000256" key="5">
    <source>
        <dbReference type="SAM" id="MobiDB-lite"/>
    </source>
</evidence>
<dbReference type="RefSeq" id="WP_238579460.1">
    <property type="nucleotide sequence ID" value="NZ_BBRC01000014.1"/>
</dbReference>
<feature type="region of interest" description="Disordered" evidence="5">
    <location>
        <begin position="120"/>
        <end position="139"/>
    </location>
</feature>
<keyword evidence="4" id="KW-0804">Transcription</keyword>
<dbReference type="GO" id="GO:0003677">
    <property type="term" value="F:DNA binding"/>
    <property type="evidence" value="ECO:0007669"/>
    <property type="project" value="UniProtKB-KW"/>
</dbReference>
<dbReference type="Gene3D" id="6.10.140.850">
    <property type="match status" value="1"/>
</dbReference>
<dbReference type="Gene3D" id="1.10.10.10">
    <property type="entry name" value="Winged helix-like DNA-binding domain superfamily/Winged helix DNA-binding domain"/>
    <property type="match status" value="1"/>
</dbReference>
<dbReference type="InterPro" id="IPR005650">
    <property type="entry name" value="BlaI_family"/>
</dbReference>
<comment type="similarity">
    <text evidence="1">Belongs to the BlaI transcriptional regulatory family.</text>
</comment>
<dbReference type="AlphaFoldDB" id="A0A7Y9Z947"/>
<dbReference type="Pfam" id="PF03965">
    <property type="entry name" value="Penicillinase_R"/>
    <property type="match status" value="1"/>
</dbReference>
<name>A0A7Y9Z947_9MICO</name>
<keyword evidence="7" id="KW-1185">Reference proteome</keyword>
<sequence length="139" mass="15307">MSEPRAAVPRLGALEQEVMDILWDCPERLCAREVLQQLTSHRLAYTTVATVLTNLVKKGMVERISAGRTWAHRPLQTRSQYAAGLMAQALTVSGDPASSFLHFMEAMSEEDAALLREVLTDPAHEPGREPPGPTARRAT</sequence>